<evidence type="ECO:0000256" key="9">
    <source>
        <dbReference type="ARBA" id="ARBA00022958"/>
    </source>
</evidence>
<comment type="similarity">
    <text evidence="3 17">In the N-terminal section; belongs to the NnrE/AIBP family.</text>
</comment>
<dbReference type="InterPro" id="IPR036652">
    <property type="entry name" value="YjeF_N_dom_sf"/>
</dbReference>
<dbReference type="CDD" id="cd01171">
    <property type="entry name" value="YXKO-related"/>
    <property type="match status" value="1"/>
</dbReference>
<evidence type="ECO:0000256" key="6">
    <source>
        <dbReference type="ARBA" id="ARBA00022741"/>
    </source>
</evidence>
<dbReference type="EC" id="4.2.1.136" evidence="17"/>
<comment type="catalytic activity">
    <reaction evidence="2 17">
        <text>(6R)-NADPHX = (6S)-NADPHX</text>
        <dbReference type="Rhea" id="RHEA:32227"/>
        <dbReference type="ChEBI" id="CHEBI:64076"/>
        <dbReference type="ChEBI" id="CHEBI:64077"/>
        <dbReference type="EC" id="5.1.99.6"/>
    </reaction>
</comment>
<comment type="catalytic activity">
    <reaction evidence="15 17">
        <text>(6S)-NADHX + ADP = AMP + phosphate + NADH + H(+)</text>
        <dbReference type="Rhea" id="RHEA:32223"/>
        <dbReference type="ChEBI" id="CHEBI:15378"/>
        <dbReference type="ChEBI" id="CHEBI:43474"/>
        <dbReference type="ChEBI" id="CHEBI:57945"/>
        <dbReference type="ChEBI" id="CHEBI:64074"/>
        <dbReference type="ChEBI" id="CHEBI:456215"/>
        <dbReference type="ChEBI" id="CHEBI:456216"/>
        <dbReference type="EC" id="4.2.1.136"/>
    </reaction>
</comment>
<dbReference type="SUPFAM" id="SSF64153">
    <property type="entry name" value="YjeF N-terminal domain-like"/>
    <property type="match status" value="1"/>
</dbReference>
<evidence type="ECO:0000259" key="18">
    <source>
        <dbReference type="PROSITE" id="PS51383"/>
    </source>
</evidence>
<evidence type="ECO:0000256" key="16">
    <source>
        <dbReference type="ARBA" id="ARBA00049209"/>
    </source>
</evidence>
<keyword evidence="5 17" id="KW-0479">Metal-binding</keyword>
<accession>S3UWS3</accession>
<dbReference type="EC" id="5.1.99.6" evidence="17"/>
<dbReference type="InterPro" id="IPR004443">
    <property type="entry name" value="YjeF_N_dom"/>
</dbReference>
<name>S3UWS3_9LEPT</name>
<dbReference type="Pfam" id="PF01256">
    <property type="entry name" value="Carb_kinase"/>
    <property type="match status" value="1"/>
</dbReference>
<keyword evidence="8 17" id="KW-0521">NADP</keyword>
<dbReference type="Pfam" id="PF03853">
    <property type="entry name" value="YjeF_N"/>
    <property type="match status" value="1"/>
</dbReference>
<evidence type="ECO:0000256" key="17">
    <source>
        <dbReference type="PIRNR" id="PIRNR017184"/>
    </source>
</evidence>
<dbReference type="Proteomes" id="UP000014540">
    <property type="component" value="Unassembled WGS sequence"/>
</dbReference>
<keyword evidence="12 17" id="KW-0456">Lyase</keyword>
<keyword evidence="11 17" id="KW-0413">Isomerase</keyword>
<dbReference type="SUPFAM" id="SSF53613">
    <property type="entry name" value="Ribokinase-like"/>
    <property type="match status" value="1"/>
</dbReference>
<evidence type="ECO:0000256" key="2">
    <source>
        <dbReference type="ARBA" id="ARBA00000909"/>
    </source>
</evidence>
<evidence type="ECO:0000256" key="12">
    <source>
        <dbReference type="ARBA" id="ARBA00023239"/>
    </source>
</evidence>
<evidence type="ECO:0000259" key="19">
    <source>
        <dbReference type="PROSITE" id="PS51385"/>
    </source>
</evidence>
<dbReference type="InterPro" id="IPR000631">
    <property type="entry name" value="CARKD"/>
</dbReference>
<dbReference type="EMBL" id="AKWZ02000006">
    <property type="protein sequence ID" value="EPG74846.1"/>
    <property type="molecule type" value="Genomic_DNA"/>
</dbReference>
<dbReference type="Gene3D" id="3.40.1190.20">
    <property type="match status" value="1"/>
</dbReference>
<evidence type="ECO:0000256" key="15">
    <source>
        <dbReference type="ARBA" id="ARBA00048238"/>
    </source>
</evidence>
<evidence type="ECO:0000256" key="14">
    <source>
        <dbReference type="ARBA" id="ARBA00025153"/>
    </source>
</evidence>
<evidence type="ECO:0000256" key="10">
    <source>
        <dbReference type="ARBA" id="ARBA00023027"/>
    </source>
</evidence>
<keyword evidence="21" id="KW-1185">Reference proteome</keyword>
<dbReference type="GO" id="GO:0052855">
    <property type="term" value="F:ADP-dependent NAD(P)H-hydrate dehydratase activity"/>
    <property type="evidence" value="ECO:0007669"/>
    <property type="project" value="UniProtKB-UniRule"/>
</dbReference>
<dbReference type="PROSITE" id="PS51383">
    <property type="entry name" value="YJEF_C_3"/>
    <property type="match status" value="1"/>
</dbReference>
<feature type="domain" description="YjeF N-terminal" evidence="19">
    <location>
        <begin position="12"/>
        <end position="211"/>
    </location>
</feature>
<keyword evidence="10 17" id="KW-0520">NAD</keyword>
<dbReference type="PANTHER" id="PTHR12592:SF0">
    <property type="entry name" value="ATP-DEPENDENT (S)-NAD(P)H-HYDRATE DEHYDRATASE"/>
    <property type="match status" value="1"/>
</dbReference>
<comment type="cofactor">
    <cofactor evidence="17">
        <name>K(+)</name>
        <dbReference type="ChEBI" id="CHEBI:29103"/>
    </cofactor>
    <text evidence="17">Binds 1 potassium ion per subunit.</text>
</comment>
<evidence type="ECO:0000256" key="13">
    <source>
        <dbReference type="ARBA" id="ARBA00023268"/>
    </source>
</evidence>
<dbReference type="STRING" id="1193011.LEP1GSC058_1549"/>
<comment type="caution">
    <text evidence="20">The sequence shown here is derived from an EMBL/GenBank/DDBJ whole genome shotgun (WGS) entry which is preliminary data.</text>
</comment>
<keyword evidence="9 17" id="KW-0630">Potassium</keyword>
<reference evidence="20" key="1">
    <citation type="submission" date="2013-04" db="EMBL/GenBank/DDBJ databases">
        <authorList>
            <person name="Harkins D.M."/>
            <person name="Durkin A.S."/>
            <person name="Selengut J.D."/>
            <person name="Sanka R."/>
            <person name="DePew J."/>
            <person name="Purushe J."/>
            <person name="Ahmed A."/>
            <person name="van der Linden H."/>
            <person name="Goris M.G.A."/>
            <person name="Hartskeerl R.A."/>
            <person name="Vinetz J.M."/>
            <person name="Sutton G.G."/>
            <person name="Nelson W.C."/>
            <person name="Fouts D.E."/>
        </authorList>
    </citation>
    <scope>NUCLEOTIDE SEQUENCE [LARGE SCALE GENOMIC DNA]</scope>
    <source>
        <strain evidence="20">BUT 6</strain>
    </source>
</reference>
<evidence type="ECO:0000256" key="8">
    <source>
        <dbReference type="ARBA" id="ARBA00022857"/>
    </source>
</evidence>
<dbReference type="GO" id="GO:0052856">
    <property type="term" value="F:NAD(P)HX epimerase activity"/>
    <property type="evidence" value="ECO:0007669"/>
    <property type="project" value="UniProtKB-EC"/>
</dbReference>
<dbReference type="PROSITE" id="PS51385">
    <property type="entry name" value="YJEF_N"/>
    <property type="match status" value="1"/>
</dbReference>
<evidence type="ECO:0000256" key="3">
    <source>
        <dbReference type="ARBA" id="ARBA00006001"/>
    </source>
</evidence>
<dbReference type="AlphaFoldDB" id="S3UWS3"/>
<keyword evidence="7 17" id="KW-0067">ATP-binding</keyword>
<comment type="catalytic activity">
    <reaction evidence="16 17">
        <text>(6S)-NADPHX + ADP = AMP + phosphate + NADPH + H(+)</text>
        <dbReference type="Rhea" id="RHEA:32235"/>
        <dbReference type="ChEBI" id="CHEBI:15378"/>
        <dbReference type="ChEBI" id="CHEBI:43474"/>
        <dbReference type="ChEBI" id="CHEBI:57783"/>
        <dbReference type="ChEBI" id="CHEBI:64076"/>
        <dbReference type="ChEBI" id="CHEBI:456215"/>
        <dbReference type="ChEBI" id="CHEBI:456216"/>
        <dbReference type="EC" id="4.2.1.136"/>
    </reaction>
</comment>
<comment type="catalytic activity">
    <reaction evidence="1 17">
        <text>(6R)-NADHX = (6S)-NADHX</text>
        <dbReference type="Rhea" id="RHEA:32215"/>
        <dbReference type="ChEBI" id="CHEBI:64074"/>
        <dbReference type="ChEBI" id="CHEBI:64075"/>
        <dbReference type="EC" id="5.1.99.6"/>
    </reaction>
</comment>
<dbReference type="RefSeq" id="WP_016548920.1">
    <property type="nucleotide sequence ID" value="NZ_AKWZ02000006.1"/>
</dbReference>
<dbReference type="OrthoDB" id="9806925at2"/>
<feature type="domain" description="YjeF C-terminal" evidence="18">
    <location>
        <begin position="224"/>
        <end position="484"/>
    </location>
</feature>
<comment type="similarity">
    <text evidence="4 17">In the C-terminal section; belongs to the NnrD/CARKD family.</text>
</comment>
<evidence type="ECO:0000256" key="7">
    <source>
        <dbReference type="ARBA" id="ARBA00022840"/>
    </source>
</evidence>
<proteinExistence type="inferred from homology"/>
<evidence type="ECO:0000256" key="1">
    <source>
        <dbReference type="ARBA" id="ARBA00000013"/>
    </source>
</evidence>
<evidence type="ECO:0000313" key="20">
    <source>
        <dbReference type="EMBL" id="EPG74846.1"/>
    </source>
</evidence>
<dbReference type="GO" id="GO:0005524">
    <property type="term" value="F:ATP binding"/>
    <property type="evidence" value="ECO:0007669"/>
    <property type="project" value="UniProtKB-UniRule"/>
</dbReference>
<comment type="function">
    <text evidence="14 17">Bifunctional enzyme that catalyzes the epimerization of the S- and R-forms of NAD(P)HX and the dehydration of the S-form of NAD(P)HX at the expense of ADP, which is converted to AMP. This allows the repair of both epimers of NAD(P)HX, a damaged form of NAD(P)H that is a result of enzymatic or heat-dependent hydration.</text>
</comment>
<sequence length="484" mass="52793">MRSETLFTDEESVELDKLSITERGTSPQLLMGFAAVSIFQTWKTKFKKKGGALFLCGSGNNGGDGFALAHFLSAEGIPCRVFYKDGKLSEETLFYKNLCGSSGAELYPLQEFHSQSWNHNEIVVDALVGTGFRPPLSEELKRIASELKILKEKFGSDCFVLSIDALSGFHPDGPPPFPIDGLAEIGSPKLVNLFHSEIEVEKTFHPIGFLRHKFSSRQRVLIKANRKELKKRMQRGYNSHKYSNGSAVFLGGSDGMTGAILSSVLSFHEMGGGISLVLTPSVNTIQKVLKKDSSLMVKLFASDQNPFLGSFAGKAKAFALGPGLSPENCPTSLLPEGVPVILDAGAILPYSVTKLGPNVLLTPHVGEWSRVTGKTYTGFLDAWQDAKEWSIERNCFILLKGSISVLCTPKEGSFFWPYQEPKLAVMGTGDVLVGMLAFFLSRGHDMVEAVRLALSLFVSAAEISEGYPSAGRIRKNIRKVISHG</sequence>
<keyword evidence="13" id="KW-0511">Multifunctional enzyme</keyword>
<gene>
    <name evidence="20" type="ORF">LEP1GSC058_1549</name>
</gene>
<evidence type="ECO:0000256" key="11">
    <source>
        <dbReference type="ARBA" id="ARBA00023235"/>
    </source>
</evidence>
<evidence type="ECO:0000256" key="4">
    <source>
        <dbReference type="ARBA" id="ARBA00009524"/>
    </source>
</evidence>
<dbReference type="InterPro" id="IPR030677">
    <property type="entry name" value="Nnr"/>
</dbReference>
<evidence type="ECO:0000256" key="5">
    <source>
        <dbReference type="ARBA" id="ARBA00022723"/>
    </source>
</evidence>
<dbReference type="InterPro" id="IPR029056">
    <property type="entry name" value="Ribokinase-like"/>
</dbReference>
<evidence type="ECO:0000313" key="21">
    <source>
        <dbReference type="Proteomes" id="UP000014540"/>
    </source>
</evidence>
<organism evidence="20 21">
    <name type="scientific">Leptospira fainei serovar Hurstbridge str. BUT 6</name>
    <dbReference type="NCBI Taxonomy" id="1193011"/>
    <lineage>
        <taxon>Bacteria</taxon>
        <taxon>Pseudomonadati</taxon>
        <taxon>Spirochaetota</taxon>
        <taxon>Spirochaetia</taxon>
        <taxon>Leptospirales</taxon>
        <taxon>Leptospiraceae</taxon>
        <taxon>Leptospira</taxon>
    </lineage>
</organism>
<protein>
    <recommendedName>
        <fullName evidence="17">Bifunctional NAD(P)H-hydrate repair enzyme</fullName>
    </recommendedName>
    <alternativeName>
        <fullName evidence="17">Nicotinamide nucleotide repair protein</fullName>
    </alternativeName>
    <domain>
        <recommendedName>
            <fullName evidence="17">ADP-dependent (S)-NAD(P)H-hydrate dehydratase</fullName>
            <ecNumber evidence="17">4.2.1.136</ecNumber>
        </recommendedName>
        <alternativeName>
            <fullName evidence="17">ADP-dependent NAD(P)HX dehydratase</fullName>
        </alternativeName>
    </domain>
    <domain>
        <recommendedName>
            <fullName evidence="17">NAD(P)H-hydrate epimerase</fullName>
            <ecNumber evidence="17">5.1.99.6</ecNumber>
        </recommendedName>
    </domain>
</protein>
<dbReference type="PIRSF" id="PIRSF017184">
    <property type="entry name" value="Nnr"/>
    <property type="match status" value="1"/>
</dbReference>
<dbReference type="GO" id="GO:0110051">
    <property type="term" value="P:metabolite repair"/>
    <property type="evidence" value="ECO:0007669"/>
    <property type="project" value="TreeGrafter"/>
</dbReference>
<dbReference type="Gene3D" id="3.40.50.10260">
    <property type="entry name" value="YjeF N-terminal domain"/>
    <property type="match status" value="1"/>
</dbReference>
<keyword evidence="6 17" id="KW-0547">Nucleotide-binding</keyword>
<dbReference type="PANTHER" id="PTHR12592">
    <property type="entry name" value="ATP-DEPENDENT (S)-NAD(P)H-HYDRATE DEHYDRATASE FAMILY MEMBER"/>
    <property type="match status" value="1"/>
</dbReference>
<dbReference type="GO" id="GO:0046872">
    <property type="term" value="F:metal ion binding"/>
    <property type="evidence" value="ECO:0007669"/>
    <property type="project" value="UniProtKB-UniRule"/>
</dbReference>